<dbReference type="EMBL" id="JBIAMX010000002">
    <property type="protein sequence ID" value="MFF0542212.1"/>
    <property type="molecule type" value="Genomic_DNA"/>
</dbReference>
<gene>
    <name evidence="1" type="ORF">ACFYTF_05190</name>
</gene>
<evidence type="ECO:0000313" key="2">
    <source>
        <dbReference type="Proteomes" id="UP001601444"/>
    </source>
</evidence>
<dbReference type="Proteomes" id="UP001601444">
    <property type="component" value="Unassembled WGS sequence"/>
</dbReference>
<proteinExistence type="predicted"/>
<evidence type="ECO:0000313" key="1">
    <source>
        <dbReference type="EMBL" id="MFF0542212.1"/>
    </source>
</evidence>
<dbReference type="SUPFAM" id="SSF55961">
    <property type="entry name" value="Bet v1-like"/>
    <property type="match status" value="1"/>
</dbReference>
<name>A0ABW6PIJ1_9NOCA</name>
<organism evidence="1 2">
    <name type="scientific">Nocardia thailandica</name>
    <dbReference type="NCBI Taxonomy" id="257275"/>
    <lineage>
        <taxon>Bacteria</taxon>
        <taxon>Bacillati</taxon>
        <taxon>Actinomycetota</taxon>
        <taxon>Actinomycetes</taxon>
        <taxon>Mycobacteriales</taxon>
        <taxon>Nocardiaceae</taxon>
        <taxon>Nocardia</taxon>
    </lineage>
</organism>
<dbReference type="RefSeq" id="WP_387699194.1">
    <property type="nucleotide sequence ID" value="NZ_JBIAMX010000002.1"/>
</dbReference>
<evidence type="ECO:0008006" key="3">
    <source>
        <dbReference type="Google" id="ProtNLM"/>
    </source>
</evidence>
<sequence length="119" mass="13351">MHPIGSRRRGLPAPPHAVFDALVRPDRDPARPWLDLLPDERMPRILEAGAVDFVVWSSLWSARPDAVLRFDIDPGAGGGTFLRWTVLVDDPVPDDATLDHWRLRIAVLVDANLRAAFDR</sequence>
<comment type="caution">
    <text evidence="1">The sequence shown here is derived from an EMBL/GenBank/DDBJ whole genome shotgun (WGS) entry which is preliminary data.</text>
</comment>
<reference evidence="1 2" key="1">
    <citation type="submission" date="2024-10" db="EMBL/GenBank/DDBJ databases">
        <title>The Natural Products Discovery Center: Release of the First 8490 Sequenced Strains for Exploring Actinobacteria Biosynthetic Diversity.</title>
        <authorList>
            <person name="Kalkreuter E."/>
            <person name="Kautsar S.A."/>
            <person name="Yang D."/>
            <person name="Bader C.D."/>
            <person name="Teijaro C.N."/>
            <person name="Fluegel L."/>
            <person name="Davis C.M."/>
            <person name="Simpson J.R."/>
            <person name="Lauterbach L."/>
            <person name="Steele A.D."/>
            <person name="Gui C."/>
            <person name="Meng S."/>
            <person name="Li G."/>
            <person name="Viehrig K."/>
            <person name="Ye F."/>
            <person name="Su P."/>
            <person name="Kiefer A.F."/>
            <person name="Nichols A."/>
            <person name="Cepeda A.J."/>
            <person name="Yan W."/>
            <person name="Fan B."/>
            <person name="Jiang Y."/>
            <person name="Adhikari A."/>
            <person name="Zheng C.-J."/>
            <person name="Schuster L."/>
            <person name="Cowan T.M."/>
            <person name="Smanski M.J."/>
            <person name="Chevrette M.G."/>
            <person name="De Carvalho L.P.S."/>
            <person name="Shen B."/>
        </authorList>
    </citation>
    <scope>NUCLEOTIDE SEQUENCE [LARGE SCALE GENOMIC DNA]</scope>
    <source>
        <strain evidence="1 2">NPDC004045</strain>
    </source>
</reference>
<keyword evidence="2" id="KW-1185">Reference proteome</keyword>
<accession>A0ABW6PIJ1</accession>
<protein>
    <recommendedName>
        <fullName evidence="3">Polyketide cyclase</fullName>
    </recommendedName>
</protein>